<feature type="region of interest" description="Disordered" evidence="1">
    <location>
        <begin position="582"/>
        <end position="605"/>
    </location>
</feature>
<feature type="region of interest" description="Disordered" evidence="1">
    <location>
        <begin position="279"/>
        <end position="306"/>
    </location>
</feature>
<dbReference type="Gene3D" id="2.30.30.140">
    <property type="match status" value="1"/>
</dbReference>
<dbReference type="OrthoDB" id="62853at2759"/>
<feature type="region of interest" description="Disordered" evidence="1">
    <location>
        <begin position="233"/>
        <end position="256"/>
    </location>
</feature>
<dbReference type="SMART" id="SM00293">
    <property type="entry name" value="PWWP"/>
    <property type="match status" value="1"/>
</dbReference>
<dbReference type="Pfam" id="PF08711">
    <property type="entry name" value="Med26"/>
    <property type="match status" value="1"/>
</dbReference>
<dbReference type="CDD" id="cd05162">
    <property type="entry name" value="PWWP"/>
    <property type="match status" value="1"/>
</dbReference>
<dbReference type="EMBL" id="CCKQ01019122">
    <property type="protein sequence ID" value="CDW91131.1"/>
    <property type="molecule type" value="Genomic_DNA"/>
</dbReference>
<name>A0A078BA57_STYLE</name>
<feature type="compositionally biased region" description="Basic and acidic residues" evidence="1">
    <location>
        <begin position="279"/>
        <end position="299"/>
    </location>
</feature>
<evidence type="ECO:0000259" key="2">
    <source>
        <dbReference type="PROSITE" id="PS50812"/>
    </source>
</evidence>
<evidence type="ECO:0000313" key="3">
    <source>
        <dbReference type="EMBL" id="CDW91131.1"/>
    </source>
</evidence>
<dbReference type="SUPFAM" id="SSF63748">
    <property type="entry name" value="Tudor/PWWP/MBT"/>
    <property type="match status" value="1"/>
</dbReference>
<dbReference type="InterPro" id="IPR035441">
    <property type="entry name" value="TFIIS/LEDGF_dom_sf"/>
</dbReference>
<feature type="compositionally biased region" description="Polar residues" evidence="1">
    <location>
        <begin position="593"/>
        <end position="602"/>
    </location>
</feature>
<feature type="compositionally biased region" description="Basic and acidic residues" evidence="1">
    <location>
        <begin position="133"/>
        <end position="145"/>
    </location>
</feature>
<sequence length="712" mass="82981">MSTVGSGPAFKCKAEREPTMFKRNDIVWAKVRGYSWWPAKIGEVIKLNDKERKYRVDFIGDNTHQILPQDKIEDFINKFTEHSKIKKKDLLDAIEQARKKLSKDDQLLLEKQIQQEEQMKKQIEKGGINLNDDQDRSEKAKEKCAKPNSNSKNQLGQAQESSKQENAKGTAVSHSSNDQTATPTKASIMDMPFQNGKLASKKNIDQEKSNIKDKTLILNKRTLKSIEKDFIKQKKLQRSQSVDGASKENNDEEESQIICTKSRGIKGLKRQRRTLEKRVLSEVSKEDKEEIQSVKQNDKEDIEQQPLIDLRVQQELEESVKESLSIRRQKSERDQSQEKSNFEERKSDLDQDREEPMVINETVKVRRESAQRARGVIQKITNKPHKQHAQKETKSLKLEKREKNANQDETESQQNKLIYLRYFETQSPASIEIARGLVDEKAYALNLEKIKNIIKYQQQEEEQMRRKHDLNEVQLDLLKNNKESLIIIQQQIPKLNQYLMQLQKAEISIEILSETGIGKTLKYLSDYCETYREDLPQLQSTQSNSKLILQKWRNHVNKCLFEEKTSHVEEFSKEKYKLKVQKNQKKNTKHKSSCQLDASVNANDDKNDRTFEQLVRQNSTKFMQSLLKLTTLEEPSRSRQDSEISMRLQKDPSMDDRHFSNPERVDSSIDSADHANPIQRLNHNWPKVGSPYRQSAFSRPQPHQQIQTLSPV</sequence>
<feature type="region of interest" description="Disordered" evidence="1">
    <location>
        <begin position="120"/>
        <end position="190"/>
    </location>
</feature>
<dbReference type="InParanoid" id="A0A078BA57"/>
<feature type="region of interest" description="Disordered" evidence="1">
    <location>
        <begin position="633"/>
        <end position="712"/>
    </location>
</feature>
<evidence type="ECO:0000256" key="1">
    <source>
        <dbReference type="SAM" id="MobiDB-lite"/>
    </source>
</evidence>
<dbReference type="Gene3D" id="1.20.930.10">
    <property type="entry name" value="Conserved domain common to transcription factors TFIIS, elongin A, CRSP70"/>
    <property type="match status" value="1"/>
</dbReference>
<feature type="compositionally biased region" description="Basic and acidic residues" evidence="1">
    <location>
        <begin position="634"/>
        <end position="673"/>
    </location>
</feature>
<keyword evidence="4" id="KW-1185">Reference proteome</keyword>
<dbReference type="PROSITE" id="PS50812">
    <property type="entry name" value="PWWP"/>
    <property type="match status" value="1"/>
</dbReference>
<dbReference type="InterPro" id="IPR017923">
    <property type="entry name" value="TFIIS_N"/>
</dbReference>
<feature type="domain" description="PWWP" evidence="2">
    <location>
        <begin position="23"/>
        <end position="78"/>
    </location>
</feature>
<feature type="compositionally biased region" description="Basic residues" evidence="1">
    <location>
        <begin position="582"/>
        <end position="592"/>
    </location>
</feature>
<feature type="compositionally biased region" description="Basic and acidic residues" evidence="1">
    <location>
        <begin position="322"/>
        <end position="356"/>
    </location>
</feature>
<feature type="compositionally biased region" description="Basic and acidic residues" evidence="1">
    <location>
        <begin position="389"/>
        <end position="406"/>
    </location>
</feature>
<dbReference type="InterPro" id="IPR000313">
    <property type="entry name" value="PWWP_dom"/>
</dbReference>
<dbReference type="Pfam" id="PF00855">
    <property type="entry name" value="PWWP"/>
    <property type="match status" value="1"/>
</dbReference>
<feature type="compositionally biased region" description="Polar residues" evidence="1">
    <location>
        <begin position="147"/>
        <end position="161"/>
    </location>
</feature>
<feature type="compositionally biased region" description="Polar residues" evidence="1">
    <location>
        <begin position="172"/>
        <end position="185"/>
    </location>
</feature>
<dbReference type="Proteomes" id="UP000039865">
    <property type="component" value="Unassembled WGS sequence"/>
</dbReference>
<feature type="compositionally biased region" description="Polar residues" evidence="1">
    <location>
        <begin position="692"/>
        <end position="712"/>
    </location>
</feature>
<proteinExistence type="predicted"/>
<dbReference type="SUPFAM" id="SSF47676">
    <property type="entry name" value="Conserved domain common to transcription factors TFIIS, elongin A, CRSP70"/>
    <property type="match status" value="1"/>
</dbReference>
<dbReference type="AlphaFoldDB" id="A0A078BA57"/>
<reference evidence="3 4" key="1">
    <citation type="submission" date="2014-06" db="EMBL/GenBank/DDBJ databases">
        <authorList>
            <person name="Swart Estienne"/>
        </authorList>
    </citation>
    <scope>NUCLEOTIDE SEQUENCE [LARGE SCALE GENOMIC DNA]</scope>
    <source>
        <strain evidence="3 4">130c</strain>
    </source>
</reference>
<protein>
    <submittedName>
        <fullName evidence="3">Pwwp domain containing protein</fullName>
    </submittedName>
</protein>
<feature type="region of interest" description="Disordered" evidence="1">
    <location>
        <begin position="322"/>
        <end position="411"/>
    </location>
</feature>
<gene>
    <name evidence="3" type="primary">Contig16147.g17202</name>
    <name evidence="3" type="ORF">STYLEM_20282</name>
</gene>
<evidence type="ECO:0000313" key="4">
    <source>
        <dbReference type="Proteomes" id="UP000039865"/>
    </source>
</evidence>
<organism evidence="3 4">
    <name type="scientific">Stylonychia lemnae</name>
    <name type="common">Ciliate</name>
    <dbReference type="NCBI Taxonomy" id="5949"/>
    <lineage>
        <taxon>Eukaryota</taxon>
        <taxon>Sar</taxon>
        <taxon>Alveolata</taxon>
        <taxon>Ciliophora</taxon>
        <taxon>Intramacronucleata</taxon>
        <taxon>Spirotrichea</taxon>
        <taxon>Stichotrichia</taxon>
        <taxon>Sporadotrichida</taxon>
        <taxon>Oxytrichidae</taxon>
        <taxon>Stylonychinae</taxon>
        <taxon>Stylonychia</taxon>
    </lineage>
</organism>
<accession>A0A078BA57</accession>